<organism evidence="2 3">
    <name type="scientific">Ophiocordyceps unilateralis</name>
    <name type="common">Zombie-ant fungus</name>
    <name type="synonym">Torrubia unilateralis</name>
    <dbReference type="NCBI Taxonomy" id="268505"/>
    <lineage>
        <taxon>Eukaryota</taxon>
        <taxon>Fungi</taxon>
        <taxon>Dikarya</taxon>
        <taxon>Ascomycota</taxon>
        <taxon>Pezizomycotina</taxon>
        <taxon>Sordariomycetes</taxon>
        <taxon>Hypocreomycetidae</taxon>
        <taxon>Hypocreales</taxon>
        <taxon>Ophiocordycipitaceae</taxon>
        <taxon>Ophiocordyceps</taxon>
    </lineage>
</organism>
<dbReference type="Proteomes" id="UP000037136">
    <property type="component" value="Unassembled WGS sequence"/>
</dbReference>
<feature type="chain" id="PRO_5012360425" evidence="1">
    <location>
        <begin position="19"/>
        <end position="364"/>
    </location>
</feature>
<proteinExistence type="predicted"/>
<name>A0A2A9PRK8_OPHUN</name>
<evidence type="ECO:0000256" key="1">
    <source>
        <dbReference type="SAM" id="SignalP"/>
    </source>
</evidence>
<protein>
    <submittedName>
        <fullName evidence="2">Uncharacterized protein</fullName>
    </submittedName>
</protein>
<evidence type="ECO:0000313" key="2">
    <source>
        <dbReference type="EMBL" id="PFH63082.1"/>
    </source>
</evidence>
<dbReference type="EMBL" id="LAZP02000009">
    <property type="protein sequence ID" value="PFH63082.1"/>
    <property type="molecule type" value="Genomic_DNA"/>
</dbReference>
<sequence>MNSYLFFGLVVSCAAVYGKLNFASPSRDIDFTSLVRESRTGRLSIVAYNRKALADQTPYAEAPLSTVKYADMSLVDAKARSCFHLRYMVLDEGLTGSIDIGHAHLDHSFAGGKASITSSTAATNSSMIGWRKAEIKEVGVSAGFKLPSIFGESASPFTVSGKYTWINMENGATTKSSVETKVTNFQADCPPDAICDIVTWTYLRVLAGRCGAVPLVDTRCYGETMFDAPNAWPNTSVVAYASLENEEGDLFPWALPIAGQYWWLPEEPLPAPHKLPEKDGLAWHATTSNLTNQFEGPCSFSYPLTQKGKLLSTQARLVFKHNASEKARVEKRSGMDQHPGVDGLYLFEVHILRDDLSEWLGNGP</sequence>
<keyword evidence="1" id="KW-0732">Signal</keyword>
<reference evidence="2 3" key="1">
    <citation type="journal article" date="2015" name="BMC Genomics">
        <title>Gene expression during zombie ant biting behavior reflects the complexity underlying fungal parasitic behavioral manipulation.</title>
        <authorList>
            <person name="de Bekker C."/>
            <person name="Ohm R.A."/>
            <person name="Loreto R.G."/>
            <person name="Sebastian A."/>
            <person name="Albert I."/>
            <person name="Merrow M."/>
            <person name="Brachmann A."/>
            <person name="Hughes D.P."/>
        </authorList>
    </citation>
    <scope>NUCLEOTIDE SEQUENCE [LARGE SCALE GENOMIC DNA]</scope>
    <source>
        <strain evidence="2 3">SC16a</strain>
    </source>
</reference>
<keyword evidence="3" id="KW-1185">Reference proteome</keyword>
<feature type="signal peptide" evidence="1">
    <location>
        <begin position="1"/>
        <end position="18"/>
    </location>
</feature>
<comment type="caution">
    <text evidence="2">The sequence shown here is derived from an EMBL/GenBank/DDBJ whole genome shotgun (WGS) entry which is preliminary data.</text>
</comment>
<dbReference type="OrthoDB" id="4934518at2759"/>
<dbReference type="AlphaFoldDB" id="A0A2A9PRK8"/>
<gene>
    <name evidence="2" type="ORF">XA68_18219</name>
</gene>
<reference evidence="2 3" key="2">
    <citation type="journal article" date="2017" name="Sci. Rep.">
        <title>Ant-infecting Ophiocordyceps genomes reveal a high diversity of potential behavioral manipulation genes and a possible major role for enterotoxins.</title>
        <authorList>
            <person name="de Bekker C."/>
            <person name="Ohm R.A."/>
            <person name="Evans H.C."/>
            <person name="Brachmann A."/>
            <person name="Hughes D.P."/>
        </authorList>
    </citation>
    <scope>NUCLEOTIDE SEQUENCE [LARGE SCALE GENOMIC DNA]</scope>
    <source>
        <strain evidence="2 3">SC16a</strain>
    </source>
</reference>
<accession>A0A2A9PRK8</accession>
<evidence type="ECO:0000313" key="3">
    <source>
        <dbReference type="Proteomes" id="UP000037136"/>
    </source>
</evidence>